<evidence type="ECO:0000313" key="4">
    <source>
        <dbReference type="Proteomes" id="UP000218231"/>
    </source>
</evidence>
<gene>
    <name evidence="3" type="ORF">WR25_03606</name>
</gene>
<keyword evidence="1" id="KW-1133">Transmembrane helix</keyword>
<feature type="domain" description="C-type lectin" evidence="2">
    <location>
        <begin position="298"/>
        <end position="419"/>
    </location>
</feature>
<dbReference type="PANTHER" id="PTHR33995:SF4">
    <property type="entry name" value="PROTEIN CBG09882"/>
    <property type="match status" value="1"/>
</dbReference>
<keyword evidence="4" id="KW-1185">Reference proteome</keyword>
<dbReference type="InterPro" id="IPR001304">
    <property type="entry name" value="C-type_lectin-like"/>
</dbReference>
<name>A0A2A2KCN6_9BILA</name>
<evidence type="ECO:0000313" key="3">
    <source>
        <dbReference type="EMBL" id="PAV71642.1"/>
    </source>
</evidence>
<dbReference type="Gene3D" id="3.10.100.10">
    <property type="entry name" value="Mannose-Binding Protein A, subunit A"/>
    <property type="match status" value="2"/>
</dbReference>
<dbReference type="EMBL" id="LIAE01008959">
    <property type="protein sequence ID" value="PAV71642.1"/>
    <property type="molecule type" value="Genomic_DNA"/>
</dbReference>
<dbReference type="InterPro" id="IPR029034">
    <property type="entry name" value="Cystine-knot_cytokine"/>
</dbReference>
<dbReference type="PANTHER" id="PTHR33995">
    <property type="entry name" value="PROTEIN CBG18546"/>
    <property type="match status" value="1"/>
</dbReference>
<protein>
    <recommendedName>
        <fullName evidence="2">C-type lectin domain-containing protein</fullName>
    </recommendedName>
</protein>
<dbReference type="AlphaFoldDB" id="A0A2A2KCN6"/>
<dbReference type="InterPro" id="IPR016187">
    <property type="entry name" value="CTDL_fold"/>
</dbReference>
<evidence type="ECO:0000256" key="1">
    <source>
        <dbReference type="SAM" id="Phobius"/>
    </source>
</evidence>
<keyword evidence="1" id="KW-0472">Membrane</keyword>
<dbReference type="Proteomes" id="UP000218231">
    <property type="component" value="Unassembled WGS sequence"/>
</dbReference>
<dbReference type="CDD" id="cd00037">
    <property type="entry name" value="CLECT"/>
    <property type="match status" value="1"/>
</dbReference>
<dbReference type="OrthoDB" id="5867008at2759"/>
<reference evidence="3 4" key="1">
    <citation type="journal article" date="2017" name="Curr. Biol.">
        <title>Genome architecture and evolution of a unichromosomal asexual nematode.</title>
        <authorList>
            <person name="Fradin H."/>
            <person name="Zegar C."/>
            <person name="Gutwein M."/>
            <person name="Lucas J."/>
            <person name="Kovtun M."/>
            <person name="Corcoran D."/>
            <person name="Baugh L.R."/>
            <person name="Kiontke K."/>
            <person name="Gunsalus K."/>
            <person name="Fitch D.H."/>
            <person name="Piano F."/>
        </authorList>
    </citation>
    <scope>NUCLEOTIDE SEQUENCE [LARGE SCALE GENOMIC DNA]</scope>
    <source>
        <strain evidence="3">PF1309</strain>
    </source>
</reference>
<dbReference type="SMART" id="SM00034">
    <property type="entry name" value="CLECT"/>
    <property type="match status" value="2"/>
</dbReference>
<feature type="transmembrane region" description="Helical" evidence="1">
    <location>
        <begin position="6"/>
        <end position="30"/>
    </location>
</feature>
<dbReference type="SUPFAM" id="SSF56436">
    <property type="entry name" value="C-type lectin-like"/>
    <property type="match status" value="2"/>
</dbReference>
<comment type="caution">
    <text evidence="3">The sequence shown here is derived from an EMBL/GenBank/DDBJ whole genome shotgun (WGS) entry which is preliminary data.</text>
</comment>
<evidence type="ECO:0000259" key="2">
    <source>
        <dbReference type="PROSITE" id="PS50041"/>
    </source>
</evidence>
<organism evidence="3 4">
    <name type="scientific">Diploscapter pachys</name>
    <dbReference type="NCBI Taxonomy" id="2018661"/>
    <lineage>
        <taxon>Eukaryota</taxon>
        <taxon>Metazoa</taxon>
        <taxon>Ecdysozoa</taxon>
        <taxon>Nematoda</taxon>
        <taxon>Chromadorea</taxon>
        <taxon>Rhabditida</taxon>
        <taxon>Rhabditina</taxon>
        <taxon>Rhabditomorpha</taxon>
        <taxon>Rhabditoidea</taxon>
        <taxon>Rhabditidae</taxon>
        <taxon>Diploscapter</taxon>
    </lineage>
</organism>
<keyword evidence="1" id="KW-0812">Transmembrane</keyword>
<sequence length="531" mass="58955">MVLNSFIVSFIYSSLYPISLTIIISNLLVLAQQSDSSNNQCPCIGNVQTGCLHYDSRYQAMTLEEAMASFPDLTQDQDISNPTTLEDDAKCETQECLDCQRDLRKKLAEVGLLPAAIDQAIAAQGNYTTCKKYSFSKDEDEDDGNNHFNISIDYAFILDDSNEVDDGKKKKRYRRQTPPVQTTTNSAALGTIYTLSCTKKGAVVDGKGYVSLCSSCWVWRKLPDNYSPQYINELICDNADGSCLSGYATCSLGERTLEVSRNDNGMMTKVALASGSYCESQSCNLIRRADCDEGWVGWGAYCYKAVVKRLTFNKAVDSCIEMGAQLASMESDLEVAFIASLTETGKKPNLQGMTWIGLKKDDPAGGWYWIDGQQIRNFTVWSKGEPKSPSELYCGILLSDIYKNGSTTYHHTWMSVDCNLSQRAYVCKKPKLTTVVTWPEGENLCQTLGANLASIASQEENNFAYNLTFTATGTENGFDHQVWIGVRRNIDNGSSTNWKLIDGTDATYLPWGSGEPDDLDSFQEVKRNVFK</sequence>
<dbReference type="SUPFAM" id="SSF57501">
    <property type="entry name" value="Cystine-knot cytokines"/>
    <property type="match status" value="1"/>
</dbReference>
<accession>A0A2A2KCN6</accession>
<dbReference type="Pfam" id="PF00059">
    <property type="entry name" value="Lectin_C"/>
    <property type="match status" value="2"/>
</dbReference>
<proteinExistence type="predicted"/>
<dbReference type="STRING" id="2018661.A0A2A2KCN6"/>
<dbReference type="PROSITE" id="PS50041">
    <property type="entry name" value="C_TYPE_LECTIN_2"/>
    <property type="match status" value="2"/>
</dbReference>
<dbReference type="InterPro" id="IPR016186">
    <property type="entry name" value="C-type_lectin-like/link_sf"/>
</dbReference>
<feature type="domain" description="C-type lectin" evidence="2">
    <location>
        <begin position="437"/>
        <end position="518"/>
    </location>
</feature>